<gene>
    <name evidence="5" type="ORF">LADA_0F11342G</name>
</gene>
<dbReference type="GO" id="GO:0035145">
    <property type="term" value="C:exon-exon junction complex"/>
    <property type="evidence" value="ECO:0007669"/>
    <property type="project" value="TreeGrafter"/>
</dbReference>
<feature type="region of interest" description="Disordered" evidence="3">
    <location>
        <begin position="807"/>
        <end position="924"/>
    </location>
</feature>
<dbReference type="GO" id="GO:0006310">
    <property type="term" value="P:DNA recombination"/>
    <property type="evidence" value="ECO:0007669"/>
    <property type="project" value="EnsemblFungi"/>
</dbReference>
<dbReference type="STRING" id="1266660.A0A1G4JM30"/>
<feature type="domain" description="MIF4G" evidence="4">
    <location>
        <begin position="365"/>
        <end position="553"/>
    </location>
</feature>
<feature type="compositionally biased region" description="Polar residues" evidence="3">
    <location>
        <begin position="856"/>
        <end position="865"/>
    </location>
</feature>
<name>A0A1G4JM30_9SACH</name>
<reference evidence="5 6" key="1">
    <citation type="submission" date="2016-03" db="EMBL/GenBank/DDBJ databases">
        <authorList>
            <person name="Devillers H."/>
        </authorList>
    </citation>
    <scope>NUCLEOTIDE SEQUENCE [LARGE SCALE GENOMIC DNA]</scope>
    <source>
        <strain evidence="5">CBS 10888</strain>
    </source>
</reference>
<dbReference type="PANTHER" id="PTHR12839">
    <property type="entry name" value="NONSENSE-MEDIATED MRNA DECAY PROTEIN 2 UP-FRAMESHIFT SUPPRESSOR 2"/>
    <property type="match status" value="1"/>
</dbReference>
<proteinExistence type="predicted"/>
<accession>A0A1G4JM30</accession>
<feature type="compositionally biased region" description="Acidic residues" evidence="3">
    <location>
        <begin position="869"/>
        <end position="897"/>
    </location>
</feature>
<sequence>MNDERSQKLLELNNKAWDGELNLPQAGKKLDSSIKRNTGFIRKLKLGISKDSKTSLLKDIEEVSLEKYLSELVVVANEGLGKFSGKSDDIEACVEVMSSLHQRFGYSFTPPLMELFLHNFTTLSIECDSEKEEQLKISRLRAHMRLFTELYLVGLFNSLDRLSKDNLPPFIAKKLGRKEPILFTILKEVLNYRFKTGLTTTVATTFVVKYSQFFSSEPQHEPSLVDQDTSKVLVSLFKAFTEAAISQIMEINKSLNKLLKEHQKAQIRTGKSTDEYIEEYNALLPIFERFETAVAILSNALHLEAPKLERHTEESSSSTTSMITNQQKTSSERVWENEETRKFYEVLPDLAEVVKEVEEKEPADPEKLNDFFVNLELADTKEAIDDLSFRLWTDCLNKKATKRRLLKVFMETTDWSKLRIYARFVASNAESLSDVKDELIQHLDNGFRNQLRSNKINVRNVIFFSEMVKFMLVPSYLIFHKIRTLIMNIQIPNNIEILTILFENFGKFLINNPSHKEQMEKMVDLVQQKKKEHDLTVSNKCALENLIILIYPPSLSKLNAESTELTPEQKFYRILIRKELHTLQPEKIVKLLRRAHWKDANLHKTMVSLFSKPEKVSYQNIDLLAKVLDGLFPYYRNFVILIVDTIVEKVERGSEVNEFNLNMIRIAQVKFLAALCNNNLVKFEVVLEVLYKIIRFGYPGGKPTPFMINEFDMPDSYFRIHLVTTTLLTIRDIPPSKKKQISTFMRFFEYYVLTKEQPLPKETQFKVTECFNALTAGLEFERCYDLIACANELSSCLKIPMAGGTVEGGAEIENDMDDDDEEEEDDDEEDEAEDEDDKDNERESVNDLDSDDGTEANLSTGSYYQDSSDSGDDEDSLEDDDVGGDDDENEDSDEDELEQRRAQEAHMSKLRSEEELKAEEEMEKQFQLLVQESLESRKNEKAFSNNMPMISSGINLDSERESRSMPQAQDTPSKKVAFTFLSKSGKKSQTRTLGLPRNVKFVSGILQEEQKLKAEREKIKNIVMSQSFE</sequence>
<dbReference type="EMBL" id="LT598458">
    <property type="protein sequence ID" value="SCU91672.1"/>
    <property type="molecule type" value="Genomic_DNA"/>
</dbReference>
<evidence type="ECO:0000313" key="6">
    <source>
        <dbReference type="Proteomes" id="UP000190274"/>
    </source>
</evidence>
<evidence type="ECO:0000259" key="4">
    <source>
        <dbReference type="SMART" id="SM00543"/>
    </source>
</evidence>
<dbReference type="GO" id="GO:0003723">
    <property type="term" value="F:RNA binding"/>
    <property type="evidence" value="ECO:0007669"/>
    <property type="project" value="InterPro"/>
</dbReference>
<dbReference type="GO" id="GO:0005737">
    <property type="term" value="C:cytoplasm"/>
    <property type="evidence" value="ECO:0007669"/>
    <property type="project" value="UniProtKB-SubCell"/>
</dbReference>
<feature type="region of interest" description="Disordered" evidence="3">
    <location>
        <begin position="308"/>
        <end position="331"/>
    </location>
</feature>
<dbReference type="InterPro" id="IPR016024">
    <property type="entry name" value="ARM-type_fold"/>
</dbReference>
<comment type="subcellular location">
    <subcellularLocation>
        <location evidence="1">Cytoplasm</location>
    </subcellularLocation>
</comment>
<dbReference type="SUPFAM" id="SSF48371">
    <property type="entry name" value="ARM repeat"/>
    <property type="match status" value="2"/>
</dbReference>
<dbReference type="InterPro" id="IPR007193">
    <property type="entry name" value="Upf2/Nmd2_C"/>
</dbReference>
<feature type="compositionally biased region" description="Basic and acidic residues" evidence="3">
    <location>
        <begin position="898"/>
        <end position="915"/>
    </location>
</feature>
<feature type="region of interest" description="Disordered" evidence="3">
    <location>
        <begin position="958"/>
        <end position="982"/>
    </location>
</feature>
<dbReference type="OrthoDB" id="27832at2759"/>
<evidence type="ECO:0000256" key="3">
    <source>
        <dbReference type="SAM" id="MobiDB-lite"/>
    </source>
</evidence>
<keyword evidence="2" id="KW-0963">Cytoplasm</keyword>
<evidence type="ECO:0000256" key="1">
    <source>
        <dbReference type="ARBA" id="ARBA00004496"/>
    </source>
</evidence>
<feature type="domain" description="MIF4G" evidence="4">
    <location>
        <begin position="34"/>
        <end position="307"/>
    </location>
</feature>
<dbReference type="PANTHER" id="PTHR12839:SF7">
    <property type="entry name" value="REGULATOR OF NONSENSE TRANSCRIPTS 2"/>
    <property type="match status" value="1"/>
</dbReference>
<evidence type="ECO:0000313" key="5">
    <source>
        <dbReference type="EMBL" id="SCU91672.1"/>
    </source>
</evidence>
<protein>
    <submittedName>
        <fullName evidence="5">LADA_0F11342g1_1</fullName>
    </submittedName>
</protein>
<dbReference type="AlphaFoldDB" id="A0A1G4JM30"/>
<dbReference type="Proteomes" id="UP000190274">
    <property type="component" value="Chromosome F"/>
</dbReference>
<evidence type="ECO:0000256" key="2">
    <source>
        <dbReference type="ARBA" id="ARBA00022490"/>
    </source>
</evidence>
<dbReference type="Pfam" id="PF02854">
    <property type="entry name" value="MIF4G"/>
    <property type="match status" value="2"/>
</dbReference>
<dbReference type="InterPro" id="IPR003890">
    <property type="entry name" value="MIF4G-like_typ-3"/>
</dbReference>
<organism evidence="5 6">
    <name type="scientific">Lachancea dasiensis</name>
    <dbReference type="NCBI Taxonomy" id="1072105"/>
    <lineage>
        <taxon>Eukaryota</taxon>
        <taxon>Fungi</taxon>
        <taxon>Dikarya</taxon>
        <taxon>Ascomycota</taxon>
        <taxon>Saccharomycotina</taxon>
        <taxon>Saccharomycetes</taxon>
        <taxon>Saccharomycetales</taxon>
        <taxon>Saccharomycetaceae</taxon>
        <taxon>Lachancea</taxon>
    </lineage>
</organism>
<dbReference type="InterPro" id="IPR039762">
    <property type="entry name" value="Nmd2/UPF2"/>
</dbReference>
<feature type="domain" description="MIF4G" evidence="4">
    <location>
        <begin position="570"/>
        <end position="777"/>
    </location>
</feature>
<keyword evidence="6" id="KW-1185">Reference proteome</keyword>
<dbReference type="GO" id="GO:0070478">
    <property type="term" value="P:nuclear-transcribed mRNA catabolic process, 3'-5' exonucleolytic nonsense-mediated decay"/>
    <property type="evidence" value="ECO:0007669"/>
    <property type="project" value="EnsemblFungi"/>
</dbReference>
<feature type="compositionally biased region" description="Acidic residues" evidence="3">
    <location>
        <begin position="810"/>
        <end position="838"/>
    </location>
</feature>
<dbReference type="SMART" id="SM00543">
    <property type="entry name" value="MIF4G"/>
    <property type="match status" value="3"/>
</dbReference>
<dbReference type="Pfam" id="PF04050">
    <property type="entry name" value="Upf2"/>
    <property type="match status" value="1"/>
</dbReference>
<dbReference type="Gene3D" id="1.25.40.180">
    <property type="match status" value="3"/>
</dbReference>